<keyword evidence="5" id="KW-1185">Reference proteome</keyword>
<feature type="domain" description="HTH cro/C1-type" evidence="1">
    <location>
        <begin position="5"/>
        <end position="57"/>
    </location>
</feature>
<dbReference type="Proteomes" id="UP000188600">
    <property type="component" value="Unassembled WGS sequence"/>
</dbReference>
<gene>
    <name evidence="3" type="ORF">BVE84_05675</name>
    <name evidence="2" type="ORF">BVE86_07615</name>
</gene>
<dbReference type="PROSITE" id="PS50943">
    <property type="entry name" value="HTH_CROC1"/>
    <property type="match status" value="1"/>
</dbReference>
<evidence type="ECO:0000313" key="5">
    <source>
        <dbReference type="Proteomes" id="UP000188946"/>
    </source>
</evidence>
<dbReference type="AlphaFoldDB" id="A0AB36JQX5"/>
<dbReference type="GO" id="GO:0003677">
    <property type="term" value="F:DNA binding"/>
    <property type="evidence" value="ECO:0007669"/>
    <property type="project" value="InterPro"/>
</dbReference>
<dbReference type="SUPFAM" id="SSF47413">
    <property type="entry name" value="lambda repressor-like DNA-binding domains"/>
    <property type="match status" value="1"/>
</dbReference>
<comment type="caution">
    <text evidence="2">The sequence shown here is derived from an EMBL/GenBank/DDBJ whole genome shotgun (WGS) entry which is preliminary data.</text>
</comment>
<dbReference type="CDD" id="cd00093">
    <property type="entry name" value="HTH_XRE"/>
    <property type="match status" value="1"/>
</dbReference>
<dbReference type="SMART" id="SM00530">
    <property type="entry name" value="HTH_XRE"/>
    <property type="match status" value="1"/>
</dbReference>
<name>A0AB36JQX5_9STRE</name>
<accession>A0AB36JQX5</accession>
<dbReference type="EMBL" id="MSPT01000016">
    <property type="protein sequence ID" value="ONK26331.1"/>
    <property type="molecule type" value="Genomic_DNA"/>
</dbReference>
<dbReference type="EMBL" id="MSPR01000009">
    <property type="protein sequence ID" value="ONK29078.1"/>
    <property type="molecule type" value="Genomic_DNA"/>
</dbReference>
<evidence type="ECO:0000259" key="1">
    <source>
        <dbReference type="PROSITE" id="PS50943"/>
    </source>
</evidence>
<dbReference type="Proteomes" id="UP000188946">
    <property type="component" value="Unassembled WGS sequence"/>
</dbReference>
<evidence type="ECO:0000313" key="2">
    <source>
        <dbReference type="EMBL" id="ONK26331.1"/>
    </source>
</evidence>
<evidence type="ECO:0000313" key="4">
    <source>
        <dbReference type="Proteomes" id="UP000188600"/>
    </source>
</evidence>
<dbReference type="InterPro" id="IPR010982">
    <property type="entry name" value="Lambda_DNA-bd_dom_sf"/>
</dbReference>
<evidence type="ECO:0000313" key="3">
    <source>
        <dbReference type="EMBL" id="ONK29078.1"/>
    </source>
</evidence>
<dbReference type="RefSeq" id="WP_076996097.1">
    <property type="nucleotide sequence ID" value="NZ_MSPR01000009.1"/>
</dbReference>
<sequence>MWKTLNHILIEKGMTKKELASKAEVALGTIQNIRNERISFKNMVEIADALDVSLDEFRRR</sequence>
<organism evidence="2 4">
    <name type="scientific">Streptococcus azizii</name>
    <dbReference type="NCBI Taxonomy" id="1579424"/>
    <lineage>
        <taxon>Bacteria</taxon>
        <taxon>Bacillati</taxon>
        <taxon>Bacillota</taxon>
        <taxon>Bacilli</taxon>
        <taxon>Lactobacillales</taxon>
        <taxon>Streptococcaceae</taxon>
        <taxon>Streptococcus</taxon>
    </lineage>
</organism>
<reference evidence="4 5" key="1">
    <citation type="submission" date="2016-12" db="EMBL/GenBank/DDBJ databases">
        <authorList>
            <person name="Gulvik C.A."/>
        </authorList>
    </citation>
    <scope>NUCLEOTIDE SEQUENCE [LARGE SCALE GENOMIC DNA]</scope>
    <source>
        <strain evidence="3 5">12-5202</strain>
        <strain evidence="2 4">12-5291</strain>
    </source>
</reference>
<dbReference type="InterPro" id="IPR001387">
    <property type="entry name" value="Cro/C1-type_HTH"/>
</dbReference>
<protein>
    <submittedName>
        <fullName evidence="2">Transcriptional regulator</fullName>
    </submittedName>
</protein>
<proteinExistence type="predicted"/>
<dbReference type="Gene3D" id="1.10.260.40">
    <property type="entry name" value="lambda repressor-like DNA-binding domains"/>
    <property type="match status" value="1"/>
</dbReference>
<dbReference type="Pfam" id="PF13443">
    <property type="entry name" value="HTH_26"/>
    <property type="match status" value="1"/>
</dbReference>